<reference evidence="2" key="1">
    <citation type="submission" date="2022-02" db="EMBL/GenBank/DDBJ databases">
        <title>Emergence and expansion in Europe of a Vibrio aestuarianus clonal complex pathogenic for oysters.</title>
        <authorList>
            <person name="Mesnil A."/>
            <person name="Travers M.-A."/>
        </authorList>
    </citation>
    <scope>NUCLEOTIDE SEQUENCE</scope>
    <source>
        <strain evidence="2">19_064_11T1</strain>
    </source>
</reference>
<evidence type="ECO:0000313" key="3">
    <source>
        <dbReference type="Proteomes" id="UP001140979"/>
    </source>
</evidence>
<dbReference type="RefSeq" id="WP_274683676.1">
    <property type="nucleotide sequence ID" value="NZ_JAKNBA010000033.1"/>
</dbReference>
<feature type="transmembrane region" description="Helical" evidence="1">
    <location>
        <begin position="6"/>
        <end position="21"/>
    </location>
</feature>
<accession>A0A9X4IUR1</accession>
<organism evidence="2 3">
    <name type="scientific">Vibrio aestuarianus</name>
    <dbReference type="NCBI Taxonomy" id="28171"/>
    <lineage>
        <taxon>Bacteria</taxon>
        <taxon>Pseudomonadati</taxon>
        <taxon>Pseudomonadota</taxon>
        <taxon>Gammaproteobacteria</taxon>
        <taxon>Vibrionales</taxon>
        <taxon>Vibrionaceae</taxon>
        <taxon>Vibrio</taxon>
    </lineage>
</organism>
<gene>
    <name evidence="2" type="ORF">L9W94_15530</name>
</gene>
<proteinExistence type="predicted"/>
<sequence length="149" mass="17743">MYMVARFFILVILANILYHNFRVDYIFIDSSMFFYKILMIGFLFSLLFFLFNIKSDLKILKEIKGEVVTTAHYVEPILRTMSFSVFLYASVLLYFLFANFNEIYSEEVSNIYVEVIDGTPIIVESNDIEMPQNYHKVYKGIFGDLYYYH</sequence>
<evidence type="ECO:0000313" key="2">
    <source>
        <dbReference type="EMBL" id="MDE1243540.1"/>
    </source>
</evidence>
<keyword evidence="1" id="KW-0812">Transmembrane</keyword>
<keyword evidence="1" id="KW-0472">Membrane</keyword>
<feature type="transmembrane region" description="Helical" evidence="1">
    <location>
        <begin position="33"/>
        <end position="51"/>
    </location>
</feature>
<comment type="caution">
    <text evidence="2">The sequence shown here is derived from an EMBL/GenBank/DDBJ whole genome shotgun (WGS) entry which is preliminary data.</text>
</comment>
<evidence type="ECO:0000256" key="1">
    <source>
        <dbReference type="SAM" id="Phobius"/>
    </source>
</evidence>
<keyword evidence="1" id="KW-1133">Transmembrane helix</keyword>
<dbReference type="EMBL" id="JAKNBA010000033">
    <property type="protein sequence ID" value="MDE1243540.1"/>
    <property type="molecule type" value="Genomic_DNA"/>
</dbReference>
<dbReference type="Proteomes" id="UP001140979">
    <property type="component" value="Unassembled WGS sequence"/>
</dbReference>
<name>A0A9X4IUR1_9VIBR</name>
<dbReference type="AlphaFoldDB" id="A0A9X4IUR1"/>
<protein>
    <submittedName>
        <fullName evidence="2">Uncharacterized protein</fullName>
    </submittedName>
</protein>
<feature type="transmembrane region" description="Helical" evidence="1">
    <location>
        <begin position="77"/>
        <end position="97"/>
    </location>
</feature>